<organism evidence="2 3">
    <name type="scientific">Bifidobacterium pseudocatenulatum</name>
    <dbReference type="NCBI Taxonomy" id="28026"/>
    <lineage>
        <taxon>Bacteria</taxon>
        <taxon>Bacillati</taxon>
        <taxon>Actinomycetota</taxon>
        <taxon>Actinomycetes</taxon>
        <taxon>Bifidobacteriales</taxon>
        <taxon>Bifidobacteriaceae</taxon>
        <taxon>Bifidobacterium</taxon>
    </lineage>
</organism>
<gene>
    <name evidence="2" type="ORF">DXA79_04810</name>
</gene>
<feature type="region of interest" description="Disordered" evidence="1">
    <location>
        <begin position="1"/>
        <end position="41"/>
    </location>
</feature>
<name>A0A3E5HPL6_BIFPS</name>
<evidence type="ECO:0000256" key="1">
    <source>
        <dbReference type="SAM" id="MobiDB-lite"/>
    </source>
</evidence>
<dbReference type="RefSeq" id="WP_117611986.1">
    <property type="nucleotide sequence ID" value="NZ_JAQEVG010000002.1"/>
</dbReference>
<comment type="caution">
    <text evidence="2">The sequence shown here is derived from an EMBL/GenBank/DDBJ whole genome shotgun (WGS) entry which is preliminary data.</text>
</comment>
<proteinExistence type="predicted"/>
<accession>A0A3E5HPL6</accession>
<reference evidence="2 3" key="1">
    <citation type="submission" date="2018-08" db="EMBL/GenBank/DDBJ databases">
        <title>A genome reference for cultivated species of the human gut microbiota.</title>
        <authorList>
            <person name="Zou Y."/>
            <person name="Xue W."/>
            <person name="Luo G."/>
        </authorList>
    </citation>
    <scope>NUCLEOTIDE SEQUENCE [LARGE SCALE GENOMIC DNA]</scope>
    <source>
        <strain evidence="2 3">OF05-12</strain>
    </source>
</reference>
<sequence length="488" mass="55209">MVESNTESYYRNLMADDDADPDTVRTRQDGPVPAGEPDPDMVDDVLRCAAGPLARPGSWSDEDERRFRDLAGERVRDALDEMTGVAAMHSRCEQLQESLAATVNDAFRDLTGKDLPPALGSNLRQLLAQILQTPFNEPEHGLKQWTNLPQHSLPMMVVARPLDLLGSPTRTEVDLMMLHTIRMGRFLTTHYVQWAQTLPACWIRHDDVVHEVYSLKCYMDMIVAAPNGGLYAPTMQALIQSALVRVKSYLEASSASDADHTHHMADPDLKTREQARHAEYEAWFDRSDAWADEPAFDRDWRFASAREGVDAACDLVTPTRIEAAGTDDDVAMGTRVDEWRARIDGLRGNYDVHRDDGERFLDQARDAEETIRRAWLDYTTREGEVRDRLDRAVASASLTLRRRDADPAMTDGERAELEDLVGRGRAILREHGKNMRDVDYRPCSIDMQERIASRIERLVDGDPAAVFDRCDRMLDRFDHTIGREGADS</sequence>
<evidence type="ECO:0000313" key="2">
    <source>
        <dbReference type="EMBL" id="RGP03783.1"/>
    </source>
</evidence>
<protein>
    <submittedName>
        <fullName evidence="2">Uncharacterized protein</fullName>
    </submittedName>
</protein>
<dbReference type="AlphaFoldDB" id="A0A3E5HPL6"/>
<evidence type="ECO:0000313" key="3">
    <source>
        <dbReference type="Proteomes" id="UP000261031"/>
    </source>
</evidence>
<dbReference type="EMBL" id="QSWD01000002">
    <property type="protein sequence ID" value="RGP03783.1"/>
    <property type="molecule type" value="Genomic_DNA"/>
</dbReference>
<dbReference type="Proteomes" id="UP000261031">
    <property type="component" value="Unassembled WGS sequence"/>
</dbReference>